<reference evidence="2" key="1">
    <citation type="submission" date="2016-11" db="UniProtKB">
        <authorList>
            <consortium name="WormBaseParasite"/>
        </authorList>
    </citation>
    <scope>IDENTIFICATION</scope>
    <source>
        <strain evidence="2">KR3021</strain>
    </source>
</reference>
<organism evidence="1 2">
    <name type="scientific">Rhabditophanes sp. KR3021</name>
    <dbReference type="NCBI Taxonomy" id="114890"/>
    <lineage>
        <taxon>Eukaryota</taxon>
        <taxon>Metazoa</taxon>
        <taxon>Ecdysozoa</taxon>
        <taxon>Nematoda</taxon>
        <taxon>Chromadorea</taxon>
        <taxon>Rhabditida</taxon>
        <taxon>Tylenchina</taxon>
        <taxon>Panagrolaimomorpha</taxon>
        <taxon>Strongyloidoidea</taxon>
        <taxon>Alloionematidae</taxon>
        <taxon>Rhabditophanes</taxon>
    </lineage>
</organism>
<evidence type="ECO:0000313" key="2">
    <source>
        <dbReference type="WBParaSite" id="RSKR_0000713500.1"/>
    </source>
</evidence>
<protein>
    <submittedName>
        <fullName evidence="2">Elongin-A</fullName>
    </submittedName>
</protein>
<dbReference type="WBParaSite" id="RSKR_0000713500.1">
    <property type="protein sequence ID" value="RSKR_0000713500.1"/>
    <property type="gene ID" value="RSKR_0000713500"/>
</dbReference>
<evidence type="ECO:0000313" key="1">
    <source>
        <dbReference type="Proteomes" id="UP000095286"/>
    </source>
</evidence>
<accession>A0AC35U4J2</accession>
<dbReference type="Proteomes" id="UP000095286">
    <property type="component" value="Unplaced"/>
</dbReference>
<name>A0AC35U4J2_9BILA</name>
<sequence length="198" mass="23140">MSAFTNSKASKMSHVRSTAEDVTITRAKTSNKIYAAPARETTLAKVKKDKELGVNDIHDISHMSSYDLKVLIKAFPEDLIRIEKENKGQYDKLDYFWQEICKKRFSFNIHTEGEKYRKTYGRSLKKEIKDADMIAERILERKMLKDKNVKEVKIVRMISNKIRNENKPVVNTRTQNTSCSKPSLFQNLRKATAHRFHR</sequence>
<proteinExistence type="predicted"/>